<dbReference type="InterPro" id="IPR040255">
    <property type="entry name" value="Non-specific_endonuclease"/>
</dbReference>
<proteinExistence type="predicted"/>
<organism evidence="6 7">
    <name type="scientific">Salinisphaera shabanensis E1L3A</name>
    <dbReference type="NCBI Taxonomy" id="1033802"/>
    <lineage>
        <taxon>Bacteria</taxon>
        <taxon>Pseudomonadati</taxon>
        <taxon>Pseudomonadota</taxon>
        <taxon>Gammaproteobacteria</taxon>
        <taxon>Salinisphaerales</taxon>
        <taxon>Salinisphaeraceae</taxon>
        <taxon>Salinisphaera</taxon>
    </lineage>
</organism>
<reference evidence="6 7" key="2">
    <citation type="journal article" date="2013" name="PLoS ONE">
        <title>INDIGO - INtegrated Data Warehouse of MIcrobial GenOmes with Examples from the Red Sea Extremophiles.</title>
        <authorList>
            <person name="Alam I."/>
            <person name="Antunes A."/>
            <person name="Kamau A.A."/>
            <person name="Ba Alawi W."/>
            <person name="Kalkatawi M."/>
            <person name="Stingl U."/>
            <person name="Bajic V.B."/>
        </authorList>
    </citation>
    <scope>NUCLEOTIDE SEQUENCE [LARGE SCALE GENOMIC DNA]</scope>
    <source>
        <strain evidence="6 7">E1L3A</strain>
    </source>
</reference>
<reference evidence="6 7" key="1">
    <citation type="journal article" date="2011" name="J. Bacteriol.">
        <title>Genome sequence of Salinisphaera shabanensis, a gammaproteobacterium from the harsh, variable environment of the brine-seawater interface of the Shaban Deep in the Red Sea.</title>
        <authorList>
            <person name="Antunes A."/>
            <person name="Alam I."/>
            <person name="Bajic V.B."/>
            <person name="Stingl U."/>
        </authorList>
    </citation>
    <scope>NUCLEOTIDE SEQUENCE [LARGE SCALE GENOMIC DNA]</scope>
    <source>
        <strain evidence="6 7">E1L3A</strain>
    </source>
</reference>
<dbReference type="Proteomes" id="UP000006242">
    <property type="component" value="Unassembled WGS sequence"/>
</dbReference>
<feature type="signal peptide" evidence="3">
    <location>
        <begin position="1"/>
        <end position="40"/>
    </location>
</feature>
<dbReference type="AlphaFoldDB" id="U2FS74"/>
<evidence type="ECO:0000259" key="4">
    <source>
        <dbReference type="SMART" id="SM00477"/>
    </source>
</evidence>
<dbReference type="EMBL" id="AFNV02000014">
    <property type="protein sequence ID" value="ERJ18894.1"/>
    <property type="molecule type" value="Genomic_DNA"/>
</dbReference>
<evidence type="ECO:0000313" key="7">
    <source>
        <dbReference type="Proteomes" id="UP000006242"/>
    </source>
</evidence>
<feature type="binding site" evidence="2">
    <location>
        <position position="159"/>
    </location>
    <ligand>
        <name>Mg(2+)</name>
        <dbReference type="ChEBI" id="CHEBI:18420"/>
        <note>catalytic</note>
    </ligand>
</feature>
<dbReference type="InterPro" id="IPR044929">
    <property type="entry name" value="DNA/RNA_non-sp_Endonuclease_sf"/>
</dbReference>
<feature type="domain" description="DNA/RNA non-specific endonuclease/pyrophosphatase/phosphodiesterase" evidence="5">
    <location>
        <begin position="66"/>
        <end position="254"/>
    </location>
</feature>
<keyword evidence="6" id="KW-0255">Endonuclease</keyword>
<evidence type="ECO:0000313" key="6">
    <source>
        <dbReference type="EMBL" id="ERJ18894.1"/>
    </source>
</evidence>
<name>U2FS74_9GAMM</name>
<dbReference type="GO" id="GO:0004519">
    <property type="term" value="F:endonuclease activity"/>
    <property type="evidence" value="ECO:0007669"/>
    <property type="project" value="UniProtKB-KW"/>
</dbReference>
<keyword evidence="3" id="KW-0732">Signal</keyword>
<keyword evidence="6" id="KW-0378">Hydrolase</keyword>
<dbReference type="PANTHER" id="PTHR13966">
    <property type="entry name" value="ENDONUCLEASE RELATED"/>
    <property type="match status" value="1"/>
</dbReference>
<dbReference type="SMART" id="SM00892">
    <property type="entry name" value="Endonuclease_NS"/>
    <property type="match status" value="1"/>
</dbReference>
<sequence length="301" mass="34038">MHINRFPKRALLLIHRPFQRVNVPALVRLCLLAGWVFASAAPASPSAWPEELGLPFTASRDIRLIDNDGFVIGYDMARAQAAWVAYRVVPVADYVEHRRPPFVADPRLGEEPDTGIYAGPRYDRGHLAPNYAMSQLYGEHAQRQSFYYTNIVPQRPRLNQLVWQRLEEIEIDDVATHNSPLWVMLGPIAADTTDKPAAFFRIWLARSEAGDWQAMAFIVPQSVRGDEALSRFLVSIDRIEAMTGLDFLPALAQSRQARLEQGVAPRRRFGLAKLACSPARYAARWQGRDGARLDFDRCATR</sequence>
<dbReference type="Pfam" id="PF01223">
    <property type="entry name" value="Endonuclease_NS"/>
    <property type="match status" value="1"/>
</dbReference>
<dbReference type="PANTHER" id="PTHR13966:SF5">
    <property type="entry name" value="ENDONUCLEASE G, MITOCHONDRIAL"/>
    <property type="match status" value="1"/>
</dbReference>
<dbReference type="Gene3D" id="3.40.570.10">
    <property type="entry name" value="Extracellular Endonuclease, subunit A"/>
    <property type="match status" value="1"/>
</dbReference>
<evidence type="ECO:0000256" key="3">
    <source>
        <dbReference type="SAM" id="SignalP"/>
    </source>
</evidence>
<dbReference type="eggNOG" id="COG1864">
    <property type="taxonomic scope" value="Bacteria"/>
</dbReference>
<evidence type="ECO:0000256" key="2">
    <source>
        <dbReference type="PIRSR" id="PIRSR640255-2"/>
    </source>
</evidence>
<dbReference type="InterPro" id="IPR020821">
    <property type="entry name" value="ENPP1-3/EXOG-like_nuc-like"/>
</dbReference>
<feature type="domain" description="ENPP1-3/EXOG-like endonuclease/phosphodiesterase" evidence="4">
    <location>
        <begin position="67"/>
        <end position="254"/>
    </location>
</feature>
<keyword evidence="2" id="KW-0479">Metal-binding</keyword>
<protein>
    <submittedName>
        <fullName evidence="6">DNA-RNA non-specific endonuclease protein</fullName>
    </submittedName>
</protein>
<keyword evidence="7" id="KW-1185">Reference proteome</keyword>
<feature type="active site" description="Proton acceptor" evidence="1">
    <location>
        <position position="126"/>
    </location>
</feature>
<evidence type="ECO:0000259" key="5">
    <source>
        <dbReference type="SMART" id="SM00892"/>
    </source>
</evidence>
<dbReference type="SUPFAM" id="SSF54060">
    <property type="entry name" value="His-Me finger endonucleases"/>
    <property type="match status" value="1"/>
</dbReference>
<comment type="caution">
    <text evidence="6">The sequence shown here is derived from an EMBL/GenBank/DDBJ whole genome shotgun (WGS) entry which is preliminary data.</text>
</comment>
<dbReference type="GO" id="GO:0003676">
    <property type="term" value="F:nucleic acid binding"/>
    <property type="evidence" value="ECO:0007669"/>
    <property type="project" value="InterPro"/>
</dbReference>
<dbReference type="InterPro" id="IPR001604">
    <property type="entry name" value="Endo_G_ENPP1-like_dom"/>
</dbReference>
<dbReference type="SMART" id="SM00477">
    <property type="entry name" value="NUC"/>
    <property type="match status" value="1"/>
</dbReference>
<accession>U2FS74</accession>
<gene>
    <name evidence="6" type="primary">nucA</name>
    <name evidence="6" type="ORF">SSPSH_002187</name>
</gene>
<keyword evidence="6" id="KW-0540">Nuclease</keyword>
<evidence type="ECO:0000256" key="1">
    <source>
        <dbReference type="PIRSR" id="PIRSR640255-1"/>
    </source>
</evidence>
<dbReference type="GO" id="GO:0046872">
    <property type="term" value="F:metal ion binding"/>
    <property type="evidence" value="ECO:0007669"/>
    <property type="project" value="UniProtKB-KW"/>
</dbReference>
<dbReference type="GO" id="GO:0016787">
    <property type="term" value="F:hydrolase activity"/>
    <property type="evidence" value="ECO:0007669"/>
    <property type="project" value="InterPro"/>
</dbReference>
<dbReference type="InterPro" id="IPR044925">
    <property type="entry name" value="His-Me_finger_sf"/>
</dbReference>
<dbReference type="STRING" id="1033802.SSPSH_002187"/>
<feature type="chain" id="PRO_5004627757" evidence="3">
    <location>
        <begin position="41"/>
        <end position="301"/>
    </location>
</feature>